<dbReference type="GO" id="GO:0036383">
    <property type="term" value="F:3-hydroxy-9,10-secoandrosta-1,3,5(10)-triene-9,17-dione monooxygenase activity"/>
    <property type="evidence" value="ECO:0007669"/>
    <property type="project" value="UniProtKB-EC"/>
</dbReference>
<dbReference type="InterPro" id="IPR013107">
    <property type="entry name" value="Acyl-CoA_DH_C"/>
</dbReference>
<dbReference type="InterPro" id="IPR050741">
    <property type="entry name" value="Acyl-CoA_dehydrogenase"/>
</dbReference>
<keyword evidence="3" id="KW-0503">Monooxygenase</keyword>
<accession>A0A418SKY2</accession>
<evidence type="ECO:0000259" key="2">
    <source>
        <dbReference type="Pfam" id="PF08028"/>
    </source>
</evidence>
<reference evidence="3 4" key="1">
    <citation type="submission" date="2020-08" db="EMBL/GenBank/DDBJ databases">
        <title>Genome sequence of Rhodobacteraceae bacterium Lw-13e.</title>
        <authorList>
            <person name="Poehlein A."/>
            <person name="Wolter L."/>
            <person name="Daniel R."/>
            <person name="Brinkhoff T."/>
        </authorList>
    </citation>
    <scope>NUCLEOTIDE SEQUENCE [LARGE SCALE GENOMIC DNA]</scope>
    <source>
        <strain evidence="3 4">Lw-13e</strain>
    </source>
</reference>
<protein>
    <submittedName>
        <fullName evidence="3">Flavin-dependent monooxygenase, oxygenase subunit HsaA</fullName>
        <ecNumber evidence="3">1.14.14.12</ecNumber>
    </submittedName>
</protein>
<dbReference type="Gene3D" id="2.40.110.10">
    <property type="entry name" value="Butyryl-CoA Dehydrogenase, subunit A, domain 2"/>
    <property type="match status" value="1"/>
</dbReference>
<gene>
    <name evidence="3" type="primary">hsaA_2</name>
    <name evidence="3" type="ORF">PSAL_021730</name>
</gene>
<keyword evidence="4" id="KW-1185">Reference proteome</keyword>
<feature type="domain" description="Acyl-CoA dehydrogenase C-terminal" evidence="2">
    <location>
        <begin position="242"/>
        <end position="373"/>
    </location>
</feature>
<proteinExistence type="predicted"/>
<dbReference type="SUPFAM" id="SSF56645">
    <property type="entry name" value="Acyl-CoA dehydrogenase NM domain-like"/>
    <property type="match status" value="1"/>
</dbReference>
<dbReference type="InterPro" id="IPR037069">
    <property type="entry name" value="AcylCoA_DH/ox_N_sf"/>
</dbReference>
<dbReference type="GO" id="GO:0033539">
    <property type="term" value="P:fatty acid beta-oxidation using acyl-CoA dehydrogenase"/>
    <property type="evidence" value="ECO:0007669"/>
    <property type="project" value="TreeGrafter"/>
</dbReference>
<dbReference type="PIRSF" id="PIRSF016578">
    <property type="entry name" value="HsaA"/>
    <property type="match status" value="1"/>
</dbReference>
<dbReference type="PANTHER" id="PTHR48083">
    <property type="entry name" value="MEDIUM-CHAIN SPECIFIC ACYL-COA DEHYDROGENASE, MITOCHONDRIAL-RELATED"/>
    <property type="match status" value="1"/>
</dbReference>
<dbReference type="InterPro" id="IPR036250">
    <property type="entry name" value="AcylCo_DH-like_C"/>
</dbReference>
<dbReference type="GO" id="GO:0050660">
    <property type="term" value="F:flavin adenine dinucleotide binding"/>
    <property type="evidence" value="ECO:0007669"/>
    <property type="project" value="InterPro"/>
</dbReference>
<dbReference type="InterPro" id="IPR046373">
    <property type="entry name" value="Acyl-CoA_Oxase/DH_mid-dom_sf"/>
</dbReference>
<dbReference type="OrthoDB" id="7316074at2"/>
<dbReference type="AlphaFoldDB" id="A0A418SKY2"/>
<dbReference type="PANTHER" id="PTHR48083:SF5">
    <property type="entry name" value="NRGC PROTEIN"/>
    <property type="match status" value="1"/>
</dbReference>
<keyword evidence="1 3" id="KW-0560">Oxidoreductase</keyword>
<dbReference type="Gene3D" id="1.10.540.10">
    <property type="entry name" value="Acyl-CoA dehydrogenase/oxidase, N-terminal domain"/>
    <property type="match status" value="1"/>
</dbReference>
<dbReference type="EC" id="1.14.14.12" evidence="3"/>
<dbReference type="GO" id="GO:0005737">
    <property type="term" value="C:cytoplasm"/>
    <property type="evidence" value="ECO:0007669"/>
    <property type="project" value="TreeGrafter"/>
</dbReference>
<sequence length="394" mass="42504">MTYVEKLAAPAVDFDRLTETPEFVHLLEVIEARRETFETLRHIPQDIVDLMKAARIFRSATPQKFGGDAMAPHHFLKMVDKIGTVDGSAAWVSAFGSANTYTAALCEEAQAVIYATGPDQVFAGGLHPVQKATRVEGGWKVSGRWKFASGCKGADWIGVGIAGDPQGAQPDAPPVVMMGVSPACEVEIIETWDVSGMQGTGSHDTLVTDKFYPDMWICERGAPGVIDEPLYRYPAMAYQAQVHAACNLGLARAAIEQAKSVSGAAKIGVGHARLCDRPYFLSGIAECEARLRGARAFFYEAAEAAWDSLLKGDPVSLEQNNMLRLSATNAALKGAEVVQQAYRIAGMGVISRKSPMQRYLRDAMVVTQHAAVTEMILENAGRVLAGLEAPRGYP</sequence>
<dbReference type="Pfam" id="PF08028">
    <property type="entry name" value="Acyl-CoA_dh_2"/>
    <property type="match status" value="1"/>
</dbReference>
<dbReference type="InterPro" id="IPR009100">
    <property type="entry name" value="AcylCoA_DH/oxidase_NM_dom_sf"/>
</dbReference>
<evidence type="ECO:0000313" key="3">
    <source>
        <dbReference type="EMBL" id="QPM90931.1"/>
    </source>
</evidence>
<dbReference type="KEGG" id="palw:PSAL_021730"/>
<dbReference type="GO" id="GO:0003995">
    <property type="term" value="F:acyl-CoA dehydrogenase activity"/>
    <property type="evidence" value="ECO:0007669"/>
    <property type="project" value="TreeGrafter"/>
</dbReference>
<evidence type="ECO:0000313" key="4">
    <source>
        <dbReference type="Proteomes" id="UP000283786"/>
    </source>
</evidence>
<organism evidence="3 4">
    <name type="scientific">Pseudooceanicola algae</name>
    <dbReference type="NCBI Taxonomy" id="1537215"/>
    <lineage>
        <taxon>Bacteria</taxon>
        <taxon>Pseudomonadati</taxon>
        <taxon>Pseudomonadota</taxon>
        <taxon>Alphaproteobacteria</taxon>
        <taxon>Rhodobacterales</taxon>
        <taxon>Paracoccaceae</taxon>
        <taxon>Pseudooceanicola</taxon>
    </lineage>
</organism>
<dbReference type="SUPFAM" id="SSF47203">
    <property type="entry name" value="Acyl-CoA dehydrogenase C-terminal domain-like"/>
    <property type="match status" value="1"/>
</dbReference>
<dbReference type="RefSeq" id="WP_119837713.1">
    <property type="nucleotide sequence ID" value="NZ_CP060436.1"/>
</dbReference>
<name>A0A418SKY2_9RHOB</name>
<dbReference type="Proteomes" id="UP000283786">
    <property type="component" value="Chromosome"/>
</dbReference>
<dbReference type="EMBL" id="CP060436">
    <property type="protein sequence ID" value="QPM90931.1"/>
    <property type="molecule type" value="Genomic_DNA"/>
</dbReference>
<evidence type="ECO:0000256" key="1">
    <source>
        <dbReference type="ARBA" id="ARBA00023002"/>
    </source>
</evidence>
<dbReference type="Gene3D" id="1.20.140.10">
    <property type="entry name" value="Butyryl-CoA Dehydrogenase, subunit A, domain 3"/>
    <property type="match status" value="1"/>
</dbReference>